<dbReference type="HOGENOM" id="CLU_123874_2_1_6"/>
<dbReference type="Pfam" id="PF20901">
    <property type="entry name" value="Sf6_terminase"/>
    <property type="match status" value="1"/>
</dbReference>
<dbReference type="Gene3D" id="1.10.10.60">
    <property type="entry name" value="Homeodomain-like"/>
    <property type="match status" value="1"/>
</dbReference>
<comment type="caution">
    <text evidence="1">The sequence shown here is derived from an EMBL/GenBank/DDBJ whole genome shotgun (WGS) entry which is preliminary data.</text>
</comment>
<protein>
    <recommendedName>
        <fullName evidence="3">Ubiquitin carboxyl-hydrolase</fullName>
    </recommendedName>
</protein>
<proteinExistence type="predicted"/>
<evidence type="ECO:0000313" key="1">
    <source>
        <dbReference type="EMBL" id="CDH33883.1"/>
    </source>
</evidence>
<dbReference type="EMBL" id="CBTB010000202">
    <property type="protein sequence ID" value="CDH33883.1"/>
    <property type="molecule type" value="Genomic_DNA"/>
</dbReference>
<sequence>MGRQNKLGRPSDYLPEVADDICGLLAEGESLRSICKRPGMPNKATVFRWLAENQEFRDQYAHAREVQAETLIEETLEIADDCIADPAEVAKAKLRVDTRKWFITKVAPKKYGELVQQEINHRSSDGSMTPNNTDLSHLSFEQLLELRKNREK</sequence>
<evidence type="ECO:0000313" key="2">
    <source>
        <dbReference type="Proteomes" id="UP000028480"/>
    </source>
</evidence>
<reference evidence="1" key="1">
    <citation type="submission" date="2013-07" db="EMBL/GenBank/DDBJ databases">
        <title>Sub-species coevolution in mutualistic symbiosis.</title>
        <authorList>
            <person name="Murfin K."/>
            <person name="Klassen J."/>
            <person name="Lee M."/>
            <person name="Forst S."/>
            <person name="Stock P."/>
            <person name="Goodrich-Blair H."/>
        </authorList>
    </citation>
    <scope>NUCLEOTIDE SEQUENCE [LARGE SCALE GENOMIC DNA]</scope>
    <source>
        <strain evidence="1">Intermedium</strain>
    </source>
</reference>
<dbReference type="InterPro" id="IPR048683">
    <property type="entry name" value="Sf6_terminase"/>
</dbReference>
<name>A0A077QKZ7_XENBV</name>
<accession>A0A077QKZ7</accession>
<organism evidence="1 2">
    <name type="scientific">Xenorhabdus bovienii str. Intermedium</name>
    <dbReference type="NCBI Taxonomy" id="1379677"/>
    <lineage>
        <taxon>Bacteria</taxon>
        <taxon>Pseudomonadati</taxon>
        <taxon>Pseudomonadota</taxon>
        <taxon>Gammaproteobacteria</taxon>
        <taxon>Enterobacterales</taxon>
        <taxon>Morganellaceae</taxon>
        <taxon>Xenorhabdus</taxon>
    </lineage>
</organism>
<evidence type="ECO:0008006" key="3">
    <source>
        <dbReference type="Google" id="ProtNLM"/>
    </source>
</evidence>
<dbReference type="AlphaFoldDB" id="A0A077QKZ7"/>
<dbReference type="RefSeq" id="WP_051875433.1">
    <property type="nucleotide sequence ID" value="NZ_CAWLWA010000196.1"/>
</dbReference>
<gene>
    <name evidence="1" type="ORF">XBI1_2800009</name>
</gene>
<dbReference type="Proteomes" id="UP000028480">
    <property type="component" value="Unassembled WGS sequence"/>
</dbReference>